<evidence type="ECO:0000313" key="4">
    <source>
        <dbReference type="EMBL" id="TPX48101.1"/>
    </source>
</evidence>
<keyword evidence="3" id="KW-0687">Ribonucleoprotein</keyword>
<evidence type="ECO:0000313" key="5">
    <source>
        <dbReference type="EMBL" id="TPX50029.1"/>
    </source>
</evidence>
<dbReference type="GO" id="GO:0006412">
    <property type="term" value="P:translation"/>
    <property type="evidence" value="ECO:0007669"/>
    <property type="project" value="InterPro"/>
</dbReference>
<dbReference type="VEuPathDB" id="FungiDB:SeMB42_g02407"/>
<dbReference type="PANTHER" id="PTHR19836:SF19">
    <property type="entry name" value="SMALL RIBOSOMAL SUBUNIT PROTEIN US14M"/>
    <property type="match status" value="1"/>
</dbReference>
<protein>
    <recommendedName>
        <fullName evidence="8">Ribosomal protein S14</fullName>
    </recommendedName>
</protein>
<dbReference type="Pfam" id="PF00253">
    <property type="entry name" value="Ribosomal_S14"/>
    <property type="match status" value="1"/>
</dbReference>
<dbReference type="AlphaFoldDB" id="A0A507DEA6"/>
<accession>A0A507DEA6</accession>
<sequence length="100" mass="11420">MPLAHQIRDRIARALTVHVEPKRQALRAIVRDTSLPMAARFRAQLDLNRMPRYTRPCSIHGRCPESGTARGLIVEHKLSRILFRERALGGDIPGVRKSCW</sequence>
<evidence type="ECO:0008006" key="8">
    <source>
        <dbReference type="Google" id="ProtNLM"/>
    </source>
</evidence>
<comment type="similarity">
    <text evidence="1">Belongs to the universal ribosomal protein uS14 family.</text>
</comment>
<evidence type="ECO:0000313" key="7">
    <source>
        <dbReference type="Proteomes" id="UP000320475"/>
    </source>
</evidence>
<organism evidence="5 6">
    <name type="scientific">Synchytrium endobioticum</name>
    <dbReference type="NCBI Taxonomy" id="286115"/>
    <lineage>
        <taxon>Eukaryota</taxon>
        <taxon>Fungi</taxon>
        <taxon>Fungi incertae sedis</taxon>
        <taxon>Chytridiomycota</taxon>
        <taxon>Chytridiomycota incertae sedis</taxon>
        <taxon>Chytridiomycetes</taxon>
        <taxon>Synchytriales</taxon>
        <taxon>Synchytriaceae</taxon>
        <taxon>Synchytrium</taxon>
    </lineage>
</organism>
<reference evidence="6 7" key="1">
    <citation type="journal article" date="2019" name="Sci. Rep.">
        <title>Comparative genomics of chytrid fungi reveal insights into the obligate biotrophic and pathogenic lifestyle of Synchytrium endobioticum.</title>
        <authorList>
            <person name="van de Vossenberg B.T.L.H."/>
            <person name="Warris S."/>
            <person name="Nguyen H.D.T."/>
            <person name="van Gent-Pelzer M.P.E."/>
            <person name="Joly D.L."/>
            <person name="van de Geest H.C."/>
            <person name="Bonants P.J.M."/>
            <person name="Smith D.S."/>
            <person name="Levesque C.A."/>
            <person name="van der Lee T.A.J."/>
        </authorList>
    </citation>
    <scope>NUCLEOTIDE SEQUENCE [LARGE SCALE GENOMIC DNA]</scope>
    <source>
        <strain evidence="4 7">LEV6574</strain>
        <strain evidence="5 6">MB42</strain>
    </source>
</reference>
<dbReference type="PANTHER" id="PTHR19836">
    <property type="entry name" value="30S RIBOSOMAL PROTEIN S14"/>
    <property type="match status" value="1"/>
</dbReference>
<dbReference type="STRING" id="286115.A0A507DEA6"/>
<dbReference type="EMBL" id="QEAN01000073">
    <property type="protein sequence ID" value="TPX50029.1"/>
    <property type="molecule type" value="Genomic_DNA"/>
</dbReference>
<dbReference type="InterPro" id="IPR001209">
    <property type="entry name" value="Ribosomal_uS14"/>
</dbReference>
<evidence type="ECO:0000256" key="3">
    <source>
        <dbReference type="ARBA" id="ARBA00023274"/>
    </source>
</evidence>
<proteinExistence type="inferred from homology"/>
<dbReference type="GO" id="GO:0003735">
    <property type="term" value="F:structural constituent of ribosome"/>
    <property type="evidence" value="ECO:0007669"/>
    <property type="project" value="InterPro"/>
</dbReference>
<keyword evidence="2" id="KW-0689">Ribosomal protein</keyword>
<dbReference type="Gene3D" id="1.10.287.1480">
    <property type="match status" value="1"/>
</dbReference>
<dbReference type="Proteomes" id="UP000317494">
    <property type="component" value="Unassembled WGS sequence"/>
</dbReference>
<dbReference type="EMBL" id="QEAM01000059">
    <property type="protein sequence ID" value="TPX48101.1"/>
    <property type="molecule type" value="Genomic_DNA"/>
</dbReference>
<name>A0A507DEA6_9FUNG</name>
<comment type="caution">
    <text evidence="5">The sequence shown here is derived from an EMBL/GenBank/DDBJ whole genome shotgun (WGS) entry which is preliminary data.</text>
</comment>
<dbReference type="GO" id="GO:0005763">
    <property type="term" value="C:mitochondrial small ribosomal subunit"/>
    <property type="evidence" value="ECO:0007669"/>
    <property type="project" value="TreeGrafter"/>
</dbReference>
<evidence type="ECO:0000313" key="6">
    <source>
        <dbReference type="Proteomes" id="UP000317494"/>
    </source>
</evidence>
<gene>
    <name evidence="4" type="ORF">SeLEV6574_g02217</name>
    <name evidence="5" type="ORF">SeMB42_g02407</name>
</gene>
<evidence type="ECO:0000256" key="1">
    <source>
        <dbReference type="ARBA" id="ARBA00009083"/>
    </source>
</evidence>
<dbReference type="OrthoDB" id="413436at2759"/>
<dbReference type="SUPFAM" id="SSF57716">
    <property type="entry name" value="Glucocorticoid receptor-like (DNA-binding domain)"/>
    <property type="match status" value="1"/>
</dbReference>
<keyword evidence="6" id="KW-1185">Reference proteome</keyword>
<dbReference type="Proteomes" id="UP000320475">
    <property type="component" value="Unassembled WGS sequence"/>
</dbReference>
<evidence type="ECO:0000256" key="2">
    <source>
        <dbReference type="ARBA" id="ARBA00022980"/>
    </source>
</evidence>